<organism evidence="1 2">
    <name type="scientific">Aeromonas phage Ahp1</name>
    <dbReference type="NCBI Taxonomy" id="1747286"/>
    <lineage>
        <taxon>Viruses</taxon>
        <taxon>Duplodnaviria</taxon>
        <taxon>Heunggongvirae</taxon>
        <taxon>Uroviricota</taxon>
        <taxon>Caudoviricetes</taxon>
        <taxon>Autographivirales</taxon>
        <taxon>Autonotataviridae</taxon>
        <taxon>Melnykvirinae</taxon>
        <taxon>Ahphunavirus</taxon>
        <taxon>Ahphunavirus Ahp1</taxon>
    </lineage>
</organism>
<proteinExistence type="predicted"/>
<sequence length="60" mass="6604">MSQPDNSVQPVKEVHRLTPAAYDQLEKLIGQPSSGTSEQMAFQLGCQKVLFLLRKGFVVG</sequence>
<gene>
    <name evidence="1" type="ORF">Ahp1_29</name>
</gene>
<protein>
    <submittedName>
        <fullName evidence="1">Uncharacterized protein</fullName>
    </submittedName>
</protein>
<name>A0A1S5Q8E4_9CAUD</name>
<accession>A0A1S5Q8E4</accession>
<dbReference type="EMBL" id="KT949345">
    <property type="protein sequence ID" value="ALP47748.1"/>
    <property type="molecule type" value="Genomic_DNA"/>
</dbReference>
<dbReference type="Proteomes" id="UP000230040">
    <property type="component" value="Segment"/>
</dbReference>
<evidence type="ECO:0000313" key="1">
    <source>
        <dbReference type="EMBL" id="ALP47748.1"/>
    </source>
</evidence>
<keyword evidence="2" id="KW-1185">Reference proteome</keyword>
<evidence type="ECO:0000313" key="2">
    <source>
        <dbReference type="Proteomes" id="UP000230040"/>
    </source>
</evidence>
<reference evidence="1 2" key="1">
    <citation type="journal article" date="2016" name="PLoS ONE">
        <title>Genomic Characterization of the Novel Aeromonas hydrophila Phage Ahp1 Suggests the Derivation of a New Subgroup from phiKMV-Like Family.</title>
        <authorList>
            <person name="Wang J.B."/>
            <person name="Lin N.T."/>
            <person name="Tseng Y.H."/>
            <person name="Weng S.F."/>
        </authorList>
    </citation>
    <scope>NUCLEOTIDE SEQUENCE [LARGE SCALE GENOMIC DNA]</scope>
</reference>